<dbReference type="InterPro" id="IPR000477">
    <property type="entry name" value="RT_dom"/>
</dbReference>
<feature type="domain" description="DUF4283" evidence="3">
    <location>
        <begin position="188"/>
        <end position="264"/>
    </location>
</feature>
<dbReference type="InterPro" id="IPR025558">
    <property type="entry name" value="DUF4283"/>
</dbReference>
<keyword evidence="5" id="KW-1185">Reference proteome</keyword>
<evidence type="ECO:0000313" key="4">
    <source>
        <dbReference type="EMBL" id="KAJ9548643.1"/>
    </source>
</evidence>
<feature type="compositionally biased region" description="Basic and acidic residues" evidence="1">
    <location>
        <begin position="479"/>
        <end position="494"/>
    </location>
</feature>
<feature type="compositionally biased region" description="Acidic residues" evidence="1">
    <location>
        <begin position="24"/>
        <end position="59"/>
    </location>
</feature>
<feature type="compositionally biased region" description="Polar residues" evidence="1">
    <location>
        <begin position="501"/>
        <end position="512"/>
    </location>
</feature>
<evidence type="ECO:0000313" key="5">
    <source>
        <dbReference type="Proteomes" id="UP001172457"/>
    </source>
</evidence>
<dbReference type="SUPFAM" id="SSF56219">
    <property type="entry name" value="DNase I-like"/>
    <property type="match status" value="1"/>
</dbReference>
<feature type="domain" description="Reverse transcriptase" evidence="2">
    <location>
        <begin position="1051"/>
        <end position="1304"/>
    </location>
</feature>
<feature type="compositionally biased region" description="Basic and acidic residues" evidence="1">
    <location>
        <begin position="10"/>
        <end position="22"/>
    </location>
</feature>
<feature type="region of interest" description="Disordered" evidence="1">
    <location>
        <begin position="115"/>
        <end position="136"/>
    </location>
</feature>
<gene>
    <name evidence="4" type="ORF">OSB04_021186</name>
</gene>
<dbReference type="PANTHER" id="PTHR33116:SF76">
    <property type="entry name" value="DUF4283 DOMAIN-CONTAINING PROTEIN"/>
    <property type="match status" value="1"/>
</dbReference>
<dbReference type="Pfam" id="PF14111">
    <property type="entry name" value="DUF4283"/>
    <property type="match status" value="1"/>
</dbReference>
<dbReference type="Pfam" id="PF00078">
    <property type="entry name" value="RVT_1"/>
    <property type="match status" value="1"/>
</dbReference>
<feature type="region of interest" description="Disordered" evidence="1">
    <location>
        <begin position="422"/>
        <end position="512"/>
    </location>
</feature>
<protein>
    <recommendedName>
        <fullName evidence="6">Reverse transcriptase domain-containing protein</fullName>
    </recommendedName>
</protein>
<dbReference type="InterPro" id="IPR036691">
    <property type="entry name" value="Endo/exonu/phosph_ase_sf"/>
</dbReference>
<dbReference type="EMBL" id="JARYMX010000005">
    <property type="protein sequence ID" value="KAJ9548643.1"/>
    <property type="molecule type" value="Genomic_DNA"/>
</dbReference>
<dbReference type="PANTHER" id="PTHR33116">
    <property type="entry name" value="REVERSE TRANSCRIPTASE ZINC-BINDING DOMAIN-CONTAINING PROTEIN-RELATED-RELATED"/>
    <property type="match status" value="1"/>
</dbReference>
<evidence type="ECO:0000259" key="3">
    <source>
        <dbReference type="Pfam" id="PF14111"/>
    </source>
</evidence>
<feature type="region of interest" description="Disordered" evidence="1">
    <location>
        <begin position="1"/>
        <end position="70"/>
    </location>
</feature>
<proteinExistence type="predicted"/>
<dbReference type="CDD" id="cd01650">
    <property type="entry name" value="RT_nLTR_like"/>
    <property type="match status" value="1"/>
</dbReference>
<evidence type="ECO:0000256" key="1">
    <source>
        <dbReference type="SAM" id="MobiDB-lite"/>
    </source>
</evidence>
<evidence type="ECO:0000259" key="2">
    <source>
        <dbReference type="Pfam" id="PF00078"/>
    </source>
</evidence>
<dbReference type="Gene3D" id="3.60.10.10">
    <property type="entry name" value="Endonuclease/exonuclease/phosphatase"/>
    <property type="match status" value="1"/>
</dbReference>
<feature type="compositionally biased region" description="Basic and acidic residues" evidence="1">
    <location>
        <begin position="460"/>
        <end position="470"/>
    </location>
</feature>
<evidence type="ECO:0008006" key="6">
    <source>
        <dbReference type="Google" id="ProtNLM"/>
    </source>
</evidence>
<sequence length="1630" mass="183230">MASIIDGNDDMNKEETDVHVVVEDTSDEDSNEDFDDGSDESTDDGTDEDSEEGSDEENIEVPGSTQGLPAAVVRGISPRITLRMQKDGGKKVVSRVYGDSNTLSPSVPWVLEEINSPNPKNTGEGVDLDSQKPTEDGGTLKAGSVSYAAAVAADLNQNGNSLSFYPLADKSDSKVEIPLELVKQSSAKYENTLYGYFLGPRLYFPTVQKDVKRLWGNFGFQEAMMNNHGFIFFRFSSHDGMRQVMEGGPWMIRGVPLFVFPWDPLQGLVKPEHKTCPLWIKLHNIPLVVFNREGVSRIASALGEPKMMDEYTTQMCDNAWGRPGFAKVLVDVWAVGNLKREISLMVPNQYGGKGMEVKVEVEYLWEPTQCSHCCMFGHKVSSCVKAEFAKQKLKGKAKQVVDDEGFTVVVNKKHKGIKINDAASQPVPKPKPKQIYVPVKKPGGSTSGTKDINVGMPMPDQEKSTSKEVPKVAVQGGNGRKDGKDMDPHADGTHLHARPTVPSTGTHSSTSDSNMNLLLAQISNPIHLSNAFAVLDQEGPNIPSVDKDARVDDPPVLGVRLNSSVKQREVSLLISTHKLSLCVLLETHVHNSKLVDCASKVFGSWDWISNQLHSQRGARILAGWNPLVFDVMELGMQEQVIHCQIRVKTSGTVFMASFVYGSNNISTRRILWDDLKRFHFVASIQPWILMGDFNSVLLHEESLGGSSRRDSRMEEFVECVEALNVFDLRSVGCFFTWAQKPMAVGGILRKLDRVMVNSLFVDGFLLSSANFLTRGISDHSACVITIDQCQTKACSFKFDICLIRQPDFLDVVKRGWSMHVHGTYMYRMLKQPLRILRSKVGSVSARVKERRKDVDLAQAKVDVNPTDLLLQDDLSLSLRNLQEALVVEDSYFRQRAKVRWIKEGDLNTSFFHNSVKEQKKNRSLIRSVIDNVGVEVHGLSVGKAFVDHFQSILGMRDMDVRSNIPIDFFQNRISIQDANFMIRPITKEEVKQAMFDIGDDRAPGSDGFTASFFKAAWPVIGPDVELAIQDFFYRGNLARQVNHTSICLLPKHANASKVTDFRLISLCSVLYKCIAKIISWRIKDSLDFLVSPNQSAFIPGRKITDNILMAYELFQGYDRKSGPPPPPRCSFKIDIQKAYDSVDWGFLNLVLKRMGFHLIMCNWIMELVTTASFSILVNGELHGRERPTSRLSTIPVSLHTGHGGFLYNFPEADNRFAFHHGCEGISLTHLCFADDLMVFTRGDIGSVAVLKEVLAEFGEISGLKPSIKKSAVYFSNVDSITRHGILQLLSFQVGALPFRYLGIPLSSKRLVVSDFAPLISKVRSRILNWKSKFLSFGGRVQLIKLVLESLQLYWMVIITFPASVIHSLEKLFRDFLWNQGDPSRGKVKVAWETLGNGVNTNAWEDKWIAIGPLSSFLPYRLMHGEGFHKGSNVAEVISGLNHAWLQAWMQRHPPLATVALPSLVNTSDQVMWLNSHHLPCRLSIKEVWRSLQGNWEVVPWYDFGFNPARLLCPFCNAIIDSRNHLFFECGFSASFWRLIRDEIGCNANEDWENIFHELTHRRWRPGELRKQLLFAGAVYFIWRERNNRLFKGIKREVAYLLKDLKLYIDIRCNASSFTLDRSFGNTSRTA</sequence>
<reference evidence="4" key="1">
    <citation type="submission" date="2023-03" db="EMBL/GenBank/DDBJ databases">
        <title>Chromosome-scale reference genome and RAD-based genetic map of yellow starthistle (Centaurea solstitialis) reveal putative structural variation and QTLs associated with invader traits.</title>
        <authorList>
            <person name="Reatini B."/>
            <person name="Cang F.A."/>
            <person name="Jiang Q."/>
            <person name="Mckibben M.T.W."/>
            <person name="Barker M.S."/>
            <person name="Rieseberg L.H."/>
            <person name="Dlugosch K.M."/>
        </authorList>
    </citation>
    <scope>NUCLEOTIDE SEQUENCE</scope>
    <source>
        <strain evidence="4">CAN-66</strain>
        <tissue evidence="4">Leaf</tissue>
    </source>
</reference>
<dbReference type="Proteomes" id="UP001172457">
    <property type="component" value="Chromosome 5"/>
</dbReference>
<accession>A0AA38T1F1</accession>
<name>A0AA38T1F1_9ASTR</name>
<organism evidence="4 5">
    <name type="scientific">Centaurea solstitialis</name>
    <name type="common">yellow star-thistle</name>
    <dbReference type="NCBI Taxonomy" id="347529"/>
    <lineage>
        <taxon>Eukaryota</taxon>
        <taxon>Viridiplantae</taxon>
        <taxon>Streptophyta</taxon>
        <taxon>Embryophyta</taxon>
        <taxon>Tracheophyta</taxon>
        <taxon>Spermatophyta</taxon>
        <taxon>Magnoliopsida</taxon>
        <taxon>eudicotyledons</taxon>
        <taxon>Gunneridae</taxon>
        <taxon>Pentapetalae</taxon>
        <taxon>asterids</taxon>
        <taxon>campanulids</taxon>
        <taxon>Asterales</taxon>
        <taxon>Asteraceae</taxon>
        <taxon>Carduoideae</taxon>
        <taxon>Cardueae</taxon>
        <taxon>Centaureinae</taxon>
        <taxon>Centaurea</taxon>
    </lineage>
</organism>
<comment type="caution">
    <text evidence="4">The sequence shown here is derived from an EMBL/GenBank/DDBJ whole genome shotgun (WGS) entry which is preliminary data.</text>
</comment>